<gene>
    <name evidence="7" type="primary">ORF1</name>
</gene>
<protein>
    <submittedName>
        <fullName evidence="7">Replication-associated protein</fullName>
    </submittedName>
</protein>
<keyword evidence="1" id="KW-0808">Transferase</keyword>
<dbReference type="GO" id="GO:0016556">
    <property type="term" value="P:mRNA modification"/>
    <property type="evidence" value="ECO:0007669"/>
    <property type="project" value="InterPro"/>
</dbReference>
<dbReference type="InterPro" id="IPR002588">
    <property type="entry name" value="Alphavirus-like_MT_dom"/>
</dbReference>
<organismHost>
    <name type="scientific">Mucuna</name>
    <dbReference type="NCBI Taxonomy" id="40336"/>
</organismHost>
<organismHost>
    <name type="scientific">Vigna unguiculata</name>
    <name type="common">Cowpea</name>
    <dbReference type="NCBI Taxonomy" id="3917"/>
</organismHost>
<organismHost>
    <name type="scientific">Crotalaria juncea</name>
    <name type="common">Sunn hemp</name>
    <dbReference type="NCBI Taxonomy" id="3829"/>
</organismHost>
<dbReference type="InterPro" id="IPR027417">
    <property type="entry name" value="P-loop_NTPase"/>
</dbReference>
<keyword evidence="2" id="KW-0547">Nucleotide-binding</keyword>
<proteinExistence type="predicted"/>
<dbReference type="SUPFAM" id="SSF52540">
    <property type="entry name" value="P-loop containing nucleoside triphosphate hydrolases"/>
    <property type="match status" value="1"/>
</dbReference>
<dbReference type="Pfam" id="PF01660">
    <property type="entry name" value="Vmethyltransf"/>
    <property type="match status" value="1"/>
</dbReference>
<accession>A0A8F2FBT2</accession>
<dbReference type="GO" id="GO:0003723">
    <property type="term" value="F:RNA binding"/>
    <property type="evidence" value="ECO:0007669"/>
    <property type="project" value="InterPro"/>
</dbReference>
<dbReference type="EMBL" id="MW057697">
    <property type="protein sequence ID" value="QWT83705.1"/>
    <property type="molecule type" value="Genomic_RNA"/>
</dbReference>
<dbReference type="GO" id="GO:0006396">
    <property type="term" value="P:RNA processing"/>
    <property type="evidence" value="ECO:0007669"/>
    <property type="project" value="InterPro"/>
</dbReference>
<dbReference type="Pfam" id="PF01443">
    <property type="entry name" value="Viral_helicase1"/>
    <property type="match status" value="1"/>
</dbReference>
<organismHost>
    <name type="scientific">Lablab purpureus</name>
    <name type="common">Hyacinth bean</name>
    <name type="synonym">Dolichos lablab</name>
    <dbReference type="NCBI Taxonomy" id="35936"/>
</organismHost>
<evidence type="ECO:0000256" key="2">
    <source>
        <dbReference type="ARBA" id="ARBA00022741"/>
    </source>
</evidence>
<evidence type="ECO:0000259" key="6">
    <source>
        <dbReference type="Pfam" id="PF01660"/>
    </source>
</evidence>
<evidence type="ECO:0000256" key="4">
    <source>
        <dbReference type="ARBA" id="ARBA00022840"/>
    </source>
</evidence>
<evidence type="ECO:0000313" key="7">
    <source>
        <dbReference type="EMBL" id="QWT83705.1"/>
    </source>
</evidence>
<evidence type="ECO:0000256" key="1">
    <source>
        <dbReference type="ARBA" id="ARBA00022679"/>
    </source>
</evidence>
<dbReference type="GO" id="GO:0008174">
    <property type="term" value="F:mRNA methyltransferase activity"/>
    <property type="evidence" value="ECO:0007669"/>
    <property type="project" value="InterPro"/>
</dbReference>
<feature type="domain" description="(+)RNA virus helicase C-terminal" evidence="5">
    <location>
        <begin position="846"/>
        <end position="1099"/>
    </location>
</feature>
<name>A0A8F2FBT2_SHMV</name>
<dbReference type="Gene3D" id="3.40.50.300">
    <property type="entry name" value="P-loop containing nucleotide triphosphate hydrolases"/>
    <property type="match status" value="2"/>
</dbReference>
<sequence>MSTSTLINKAQTNSCGDVAVVDLLKRKVYDDTVKTMQGLDRRPKYRLNQCLEPEQCSTVRGAYPEFQIEFTGASNTSHAMAAGLRGLELEYLYTLVPYGAVSYDIGGNFPAHMMKGRSYVHCCNPALDARDLARNENYRISIENYLSRFEDKSGDYCQWQRKKPKVSKPLPRYQKACFDRYNEDPEHVTCSETFEKCRISPPAERDDIYATSLHSLYDIPYQNLGPALARKRIKVLHAAFHFSEDLLLGASEGLLTQIGGTFQRNGDVLTFSFLDESSLIYTHSFRNVFEYVTRTFFVACNRYAYMKEFRSRRVDTVFCSFIRIDTYCLYRSVFKDCDEHVFAAMDDAWEFKKKRVMLEASRPIFNDVAQFNVYFPNAKDKVCLPIFAVKSVSGAPVTTRHILVEKDFYWTALNHILTYPDGKADFRGVMSFLESIRSRVVINGTTTASQWEVDKSQLKDIALSLLLIAKLEKLKISVIEKRIKIERQGLVSLLKEFLHGLLDEYTQTMAEWVVEKGWVKSVDQVLQVTIPDLVLNFRDHFRCEFRTSANVSEVNVSEHLVATNEYYAKVSDLVDRNPTLAFDFEKFQDYCEKLGVDIDTVTELIDAISTGRAGITLGHTDDKEEQLARTLAGSSSYLEEEPSDDLVCLSDKAIVNRSTILGELKNNVVIFEGTLPKNSVFVSAPDDPSVTIELSELHGRPVSDFLSMQKPVNIVYTGEVQICQMQNYLDYLSASLVACISNLKKYLQDQWLNPGEKFQKIGVWDNLNNKWIVVPQKKKYAWGLAADVDGNQKTVILNYDEHGMPILEKSYVRLVVSTDTYLFTVVSMLGYLRRLDQKKPTATITLVDGVPGCGKTQEILSRFDANSDLILVQGREACEMIRRRANDNVPGSATKENVRTFDSFVMNRKPGKFKTLWVDEGLMVHPGLINFCINISCVSSVYIFGDRKQIPFINRVMNFSIPDNLAKLYYDEIVSRDTTKRCPLDVTHFLNSVYEKRVMSHSNVQRSLECKMISGKAKINDYRSILAEGKLLTFTQEDKEYLLKAGFKDVNTVHEAQGETYRDVNLIRVTATPLTIVSAGSPHVTVALSRHTNRFVYYTVVPDVVMTTVQKTQCVSNFLLDMYAVAYTQK</sequence>
<reference evidence="7" key="1">
    <citation type="submission" date="2020-10" db="EMBL/GenBank/DDBJ databases">
        <authorList>
            <person name="Knierim D."/>
            <person name="Margaria P."/>
            <person name="Menzel W."/>
            <person name="Winter S."/>
        </authorList>
    </citation>
    <scope>NUCLEOTIDE SEQUENCE</scope>
    <source>
        <strain evidence="7">DSMZ PV-0156</strain>
    </source>
</reference>
<keyword evidence="4" id="KW-0067">ATP-binding</keyword>
<dbReference type="InterPro" id="IPR027351">
    <property type="entry name" value="(+)RNA_virus_helicase_core_dom"/>
</dbReference>
<dbReference type="Gene3D" id="3.30.450.420">
    <property type="match status" value="1"/>
</dbReference>
<dbReference type="GO" id="GO:0005524">
    <property type="term" value="F:ATP binding"/>
    <property type="evidence" value="ECO:0007669"/>
    <property type="project" value="UniProtKB-KW"/>
</dbReference>
<dbReference type="GO" id="GO:0016787">
    <property type="term" value="F:hydrolase activity"/>
    <property type="evidence" value="ECO:0007669"/>
    <property type="project" value="UniProtKB-KW"/>
</dbReference>
<organism evidence="7">
    <name type="scientific">Sunn-hemp mosaic virus</name>
    <name type="common">SHMV</name>
    <name type="synonym">TMV strain cowpea</name>
    <dbReference type="NCBI Taxonomy" id="12240"/>
    <lineage>
        <taxon>Viruses</taxon>
        <taxon>Riboviria</taxon>
        <taxon>Orthornavirae</taxon>
        <taxon>Kitrinoviricota</taxon>
        <taxon>Alsuviricetes</taxon>
        <taxon>Martellivirales</taxon>
        <taxon>Virgaviridae</taxon>
        <taxon>Tobamovirus</taxon>
        <taxon>Tobamovirus crotalariae</taxon>
    </lineage>
</organism>
<evidence type="ECO:0000256" key="3">
    <source>
        <dbReference type="ARBA" id="ARBA00022801"/>
    </source>
</evidence>
<keyword evidence="3" id="KW-0378">Hydrolase</keyword>
<evidence type="ECO:0000259" key="5">
    <source>
        <dbReference type="Pfam" id="PF01443"/>
    </source>
</evidence>
<feature type="domain" description="Alphavirus-like MT" evidence="6">
    <location>
        <begin position="48"/>
        <end position="468"/>
    </location>
</feature>